<reference evidence="1 2" key="1">
    <citation type="submission" date="2019-11" db="EMBL/GenBank/DDBJ databases">
        <title>Comparative genomics of hydrocarbon-degrading Desulfosarcina strains.</title>
        <authorList>
            <person name="Watanabe M."/>
            <person name="Kojima H."/>
            <person name="Fukui M."/>
        </authorList>
    </citation>
    <scope>NUCLEOTIDE SEQUENCE [LARGE SCALE GENOMIC DNA]</scope>
    <source>
        <strain evidence="1 2">PL12</strain>
    </source>
</reference>
<proteinExistence type="predicted"/>
<protein>
    <submittedName>
        <fullName evidence="1">Uncharacterized protein</fullName>
    </submittedName>
</protein>
<evidence type="ECO:0000313" key="1">
    <source>
        <dbReference type="EMBL" id="BBO69191.1"/>
    </source>
</evidence>
<keyword evidence="2" id="KW-1185">Reference proteome</keyword>
<dbReference type="KEGG" id="dalk:DSCA_31210"/>
<dbReference type="AlphaFoldDB" id="A0A5K7YQE8"/>
<accession>A0A5K7YQE8</accession>
<name>A0A5K7YQE8_9BACT</name>
<evidence type="ECO:0000313" key="2">
    <source>
        <dbReference type="Proteomes" id="UP000427906"/>
    </source>
</evidence>
<dbReference type="EMBL" id="AP021874">
    <property type="protein sequence ID" value="BBO69191.1"/>
    <property type="molecule type" value="Genomic_DNA"/>
</dbReference>
<organism evidence="1 2">
    <name type="scientific">Desulfosarcina alkanivorans</name>
    <dbReference type="NCBI Taxonomy" id="571177"/>
    <lineage>
        <taxon>Bacteria</taxon>
        <taxon>Pseudomonadati</taxon>
        <taxon>Thermodesulfobacteriota</taxon>
        <taxon>Desulfobacteria</taxon>
        <taxon>Desulfobacterales</taxon>
        <taxon>Desulfosarcinaceae</taxon>
        <taxon>Desulfosarcina</taxon>
    </lineage>
</organism>
<sequence>MTGEQQQQLFEKIGAILKRAIDDRSPQKRPAGKAGLRAEKGYYRLLYLEGDVHEQADREALADGWEHLNGILRQLTDLPEIRAEILAGVMATVDEITGQLPGAD</sequence>
<dbReference type="Proteomes" id="UP000427906">
    <property type="component" value="Chromosome"/>
</dbReference>
<gene>
    <name evidence="1" type="ORF">DSCA_31210</name>
</gene>